<dbReference type="SMART" id="SM01022">
    <property type="entry name" value="ASCH"/>
    <property type="match status" value="1"/>
</dbReference>
<dbReference type="InterPro" id="IPR015947">
    <property type="entry name" value="PUA-like_sf"/>
</dbReference>
<dbReference type="PIRSF" id="PIRSF021320">
    <property type="entry name" value="DUF984"/>
    <property type="match status" value="1"/>
</dbReference>
<dbReference type="Pfam" id="PF04266">
    <property type="entry name" value="ASCH"/>
    <property type="match status" value="1"/>
</dbReference>
<evidence type="ECO:0000313" key="2">
    <source>
        <dbReference type="EMBL" id="MCT2591454.1"/>
    </source>
</evidence>
<dbReference type="CDD" id="cd06553">
    <property type="entry name" value="ASCH_Ef3133_like"/>
    <property type="match status" value="1"/>
</dbReference>
<dbReference type="Gene3D" id="3.10.400.10">
    <property type="entry name" value="Sulfate adenylyltransferase"/>
    <property type="match status" value="1"/>
</dbReference>
<dbReference type="PANTHER" id="PTHR39203:SF1">
    <property type="entry name" value="CYTOPLASMIC PROTEIN"/>
    <property type="match status" value="1"/>
</dbReference>
<protein>
    <submittedName>
        <fullName evidence="2">ASCH domain-containing protein</fullName>
    </submittedName>
</protein>
<reference evidence="2 3" key="1">
    <citation type="submission" date="2021-10" db="EMBL/GenBank/DDBJ databases">
        <title>Streptomyces gossypii sp. nov., isolated from soil collected from cotton field.</title>
        <authorList>
            <person name="Ge X."/>
            <person name="Chen X."/>
            <person name="Liu W."/>
        </authorList>
    </citation>
    <scope>NUCLEOTIDE SEQUENCE [LARGE SCALE GENOMIC DNA]</scope>
    <source>
        <strain evidence="2 3">N2-109</strain>
    </source>
</reference>
<sequence>MPTHEELPRAEFAFPGPLRDQLVAAILSGAKTSTTGLHAEYEIAGEALPRAGERSVVVDSGERPVAVIELTQVRVLRLADVDLAHAVDEGEGHTTVASWRAGHENFWHSPEMRAALGQTPGGLDFTVDDDTLVVTERFRLLERC</sequence>
<dbReference type="RefSeq" id="WP_260218779.1">
    <property type="nucleotide sequence ID" value="NZ_JAJAGO010000007.1"/>
</dbReference>
<dbReference type="EMBL" id="JAJAGO010000007">
    <property type="protein sequence ID" value="MCT2591454.1"/>
    <property type="molecule type" value="Genomic_DNA"/>
</dbReference>
<dbReference type="SUPFAM" id="SSF88697">
    <property type="entry name" value="PUA domain-like"/>
    <property type="match status" value="1"/>
</dbReference>
<evidence type="ECO:0000313" key="3">
    <source>
        <dbReference type="Proteomes" id="UP001156389"/>
    </source>
</evidence>
<dbReference type="PANTHER" id="PTHR39203">
    <property type="entry name" value="CYTOPLASMIC PROTEIN-RELATED"/>
    <property type="match status" value="1"/>
</dbReference>
<dbReference type="InterPro" id="IPR009326">
    <property type="entry name" value="DUF984"/>
</dbReference>
<evidence type="ECO:0000259" key="1">
    <source>
        <dbReference type="SMART" id="SM01022"/>
    </source>
</evidence>
<keyword evidence="3" id="KW-1185">Reference proteome</keyword>
<accession>A0ABT2JVH3</accession>
<proteinExistence type="predicted"/>
<organism evidence="2 3">
    <name type="scientific">Streptomyces gossypii</name>
    <dbReference type="NCBI Taxonomy" id="2883101"/>
    <lineage>
        <taxon>Bacteria</taxon>
        <taxon>Bacillati</taxon>
        <taxon>Actinomycetota</taxon>
        <taxon>Actinomycetes</taxon>
        <taxon>Kitasatosporales</taxon>
        <taxon>Streptomycetaceae</taxon>
        <taxon>Streptomyces</taxon>
    </lineage>
</organism>
<feature type="domain" description="ASCH" evidence="1">
    <location>
        <begin position="12"/>
        <end position="142"/>
    </location>
</feature>
<dbReference type="Proteomes" id="UP001156389">
    <property type="component" value="Unassembled WGS sequence"/>
</dbReference>
<comment type="caution">
    <text evidence="2">The sequence shown here is derived from an EMBL/GenBank/DDBJ whole genome shotgun (WGS) entry which is preliminary data.</text>
</comment>
<name>A0ABT2JVH3_9ACTN</name>
<gene>
    <name evidence="2" type="ORF">LHJ74_16355</name>
</gene>
<dbReference type="InterPro" id="IPR007374">
    <property type="entry name" value="ASCH_domain"/>
</dbReference>